<accession>A0A0A8Y1X7</accession>
<organism evidence="2">
    <name type="scientific">Arundo donax</name>
    <name type="common">Giant reed</name>
    <name type="synonym">Donax arundinaceus</name>
    <dbReference type="NCBI Taxonomy" id="35708"/>
    <lineage>
        <taxon>Eukaryota</taxon>
        <taxon>Viridiplantae</taxon>
        <taxon>Streptophyta</taxon>
        <taxon>Embryophyta</taxon>
        <taxon>Tracheophyta</taxon>
        <taxon>Spermatophyta</taxon>
        <taxon>Magnoliopsida</taxon>
        <taxon>Liliopsida</taxon>
        <taxon>Poales</taxon>
        <taxon>Poaceae</taxon>
        <taxon>PACMAD clade</taxon>
        <taxon>Arundinoideae</taxon>
        <taxon>Arundineae</taxon>
        <taxon>Arundo</taxon>
    </lineage>
</organism>
<feature type="region of interest" description="Disordered" evidence="1">
    <location>
        <begin position="58"/>
        <end position="98"/>
    </location>
</feature>
<feature type="compositionally biased region" description="Basic residues" evidence="1">
    <location>
        <begin position="75"/>
        <end position="87"/>
    </location>
</feature>
<reference evidence="2" key="2">
    <citation type="journal article" date="2015" name="Data Brief">
        <title>Shoot transcriptome of the giant reed, Arundo donax.</title>
        <authorList>
            <person name="Barrero R.A."/>
            <person name="Guerrero F.D."/>
            <person name="Moolhuijzen P."/>
            <person name="Goolsby J.A."/>
            <person name="Tidwell J."/>
            <person name="Bellgard S.E."/>
            <person name="Bellgard M.I."/>
        </authorList>
    </citation>
    <scope>NUCLEOTIDE SEQUENCE</scope>
    <source>
        <tissue evidence="2">Shoot tissue taken approximately 20 cm above the soil surface</tissue>
    </source>
</reference>
<sequence>MSGSCRRCRIDCPTLDRNRCRTFTSMKPRQRRGLAVDEIEDEELVVAMVQKGEVGWDRGPDFIDVHDHPPEPPHRGRHRPHQARRRPHEPASWSSPPA</sequence>
<name>A0A0A8Y1X7_ARUDO</name>
<dbReference type="AlphaFoldDB" id="A0A0A8Y1X7"/>
<feature type="compositionally biased region" description="Basic and acidic residues" evidence="1">
    <location>
        <begin position="58"/>
        <end position="74"/>
    </location>
</feature>
<dbReference type="EMBL" id="GBRH01277759">
    <property type="protein sequence ID" value="JAD20136.1"/>
    <property type="molecule type" value="Transcribed_RNA"/>
</dbReference>
<proteinExistence type="predicted"/>
<protein>
    <submittedName>
        <fullName evidence="2">Uncharacterized protein</fullName>
    </submittedName>
</protein>
<evidence type="ECO:0000313" key="2">
    <source>
        <dbReference type="EMBL" id="JAD20136.1"/>
    </source>
</evidence>
<reference evidence="2" key="1">
    <citation type="submission" date="2014-09" db="EMBL/GenBank/DDBJ databases">
        <authorList>
            <person name="Magalhaes I.L.F."/>
            <person name="Oliveira U."/>
            <person name="Santos F.R."/>
            <person name="Vidigal T.H.D.A."/>
            <person name="Brescovit A.D."/>
            <person name="Santos A.J."/>
        </authorList>
    </citation>
    <scope>NUCLEOTIDE SEQUENCE</scope>
    <source>
        <tissue evidence="2">Shoot tissue taken approximately 20 cm above the soil surface</tissue>
    </source>
</reference>
<evidence type="ECO:0000256" key="1">
    <source>
        <dbReference type="SAM" id="MobiDB-lite"/>
    </source>
</evidence>